<dbReference type="SUPFAM" id="SSF47384">
    <property type="entry name" value="Homodimeric domain of signal transducing histidine kinase"/>
    <property type="match status" value="1"/>
</dbReference>
<comment type="subcellular location">
    <subcellularLocation>
        <location evidence="2">Membrane</location>
    </subcellularLocation>
</comment>
<dbReference type="EC" id="2.7.13.3" evidence="3"/>
<reference evidence="14" key="1">
    <citation type="journal article" date="2014" name="Int. J. Syst. Evol. Microbiol.">
        <title>Complete genome sequence of Corynebacterium casei LMG S-19264T (=DSM 44701T), isolated from a smear-ripened cheese.</title>
        <authorList>
            <consortium name="US DOE Joint Genome Institute (JGI-PGF)"/>
            <person name="Walter F."/>
            <person name="Albersmeier A."/>
            <person name="Kalinowski J."/>
            <person name="Ruckert C."/>
        </authorList>
    </citation>
    <scope>NUCLEOTIDE SEQUENCE</scope>
    <source>
        <strain evidence="14">CGMCC 1.15320</strain>
    </source>
</reference>
<dbReference type="InterPro" id="IPR003594">
    <property type="entry name" value="HATPase_dom"/>
</dbReference>
<evidence type="ECO:0000256" key="10">
    <source>
        <dbReference type="ARBA" id="ARBA00023136"/>
    </source>
</evidence>
<feature type="domain" description="Histidine kinase" evidence="12">
    <location>
        <begin position="270"/>
        <end position="474"/>
    </location>
</feature>
<dbReference type="InterPro" id="IPR003660">
    <property type="entry name" value="HAMP_dom"/>
</dbReference>
<evidence type="ECO:0000256" key="9">
    <source>
        <dbReference type="ARBA" id="ARBA00023012"/>
    </source>
</evidence>
<protein>
    <recommendedName>
        <fullName evidence="3">histidine kinase</fullName>
        <ecNumber evidence="3">2.7.13.3</ecNumber>
    </recommendedName>
</protein>
<keyword evidence="10 11" id="KW-0472">Membrane</keyword>
<evidence type="ECO:0000256" key="1">
    <source>
        <dbReference type="ARBA" id="ARBA00000085"/>
    </source>
</evidence>
<dbReference type="PRINTS" id="PR00344">
    <property type="entry name" value="BCTRLSENSOR"/>
</dbReference>
<keyword evidence="8 11" id="KW-1133">Transmembrane helix</keyword>
<evidence type="ECO:0000256" key="8">
    <source>
        <dbReference type="ARBA" id="ARBA00022989"/>
    </source>
</evidence>
<evidence type="ECO:0000256" key="3">
    <source>
        <dbReference type="ARBA" id="ARBA00012438"/>
    </source>
</evidence>
<accession>A0A916S0S0</accession>
<evidence type="ECO:0000259" key="12">
    <source>
        <dbReference type="PROSITE" id="PS50109"/>
    </source>
</evidence>
<dbReference type="EMBL" id="BMIF01000011">
    <property type="protein sequence ID" value="GGA75825.1"/>
    <property type="molecule type" value="Genomic_DNA"/>
</dbReference>
<feature type="transmembrane region" description="Helical" evidence="11">
    <location>
        <begin position="29"/>
        <end position="52"/>
    </location>
</feature>
<dbReference type="PROSITE" id="PS50109">
    <property type="entry name" value="HIS_KIN"/>
    <property type="match status" value="1"/>
</dbReference>
<dbReference type="PROSITE" id="PS50885">
    <property type="entry name" value="HAMP"/>
    <property type="match status" value="1"/>
</dbReference>
<dbReference type="GO" id="GO:0005886">
    <property type="term" value="C:plasma membrane"/>
    <property type="evidence" value="ECO:0007669"/>
    <property type="project" value="TreeGrafter"/>
</dbReference>
<sequence>MTDLGRHSASMSNFRARLRGLTQTLTFRIVAVSSLWAIIALVVVATIITALFRQVSHRGFETVLSAHLFNLIASVNANEDGWISGSPNLGDLRFSEPLSGWYWSVEPVSEGLTNTLRSSSLAGFDPPEADPAVRFGSDFRRQYLTAGPRGEQIEVLEAEVVLGQGDRIVRFRVMGNRTELENEIAGFNRRLLFYLTLFGAGMIIINVAVLLLALKPLNNITAALANIRAGSAERLTGPFPAEIAPLAEETNALIESNRRIIERSRKQVGNLAHSLKTPLAVIMNEGRAMADQRGELIGHQAEAMQKQIDHYLQRARAAAQRSTLSVRTDVNDTVQRLARVFGKLARDKDLTLNIPEKAIFFAGEKEDLEEIIGNLLENAAKWAESSIVVSLDTVASKRDERSVFRLLVEDDGPGIPEDQAKQAIKRGRRLDETKQGSGLGLNIVTDLVEEYGGRLTLGKSQLGGLRAEVELRIA</sequence>
<keyword evidence="5" id="KW-0808">Transferase</keyword>
<evidence type="ECO:0000256" key="5">
    <source>
        <dbReference type="ARBA" id="ARBA00022679"/>
    </source>
</evidence>
<dbReference type="CDD" id="cd00082">
    <property type="entry name" value="HisKA"/>
    <property type="match status" value="1"/>
</dbReference>
<evidence type="ECO:0000256" key="11">
    <source>
        <dbReference type="SAM" id="Phobius"/>
    </source>
</evidence>
<keyword evidence="6 11" id="KW-0812">Transmembrane</keyword>
<reference evidence="14" key="2">
    <citation type="submission" date="2020-09" db="EMBL/GenBank/DDBJ databases">
        <authorList>
            <person name="Sun Q."/>
            <person name="Zhou Y."/>
        </authorList>
    </citation>
    <scope>NUCLEOTIDE SEQUENCE</scope>
    <source>
        <strain evidence="14">CGMCC 1.15320</strain>
    </source>
</reference>
<evidence type="ECO:0000313" key="15">
    <source>
        <dbReference type="Proteomes" id="UP000636264"/>
    </source>
</evidence>
<dbReference type="InterPro" id="IPR005467">
    <property type="entry name" value="His_kinase_dom"/>
</dbReference>
<dbReference type="Gene3D" id="3.30.565.10">
    <property type="entry name" value="Histidine kinase-like ATPase, C-terminal domain"/>
    <property type="match status" value="1"/>
</dbReference>
<dbReference type="Gene3D" id="1.10.287.130">
    <property type="match status" value="1"/>
</dbReference>
<dbReference type="SMART" id="SM00388">
    <property type="entry name" value="HisKA"/>
    <property type="match status" value="1"/>
</dbReference>
<keyword evidence="15" id="KW-1185">Reference proteome</keyword>
<dbReference type="InterPro" id="IPR036890">
    <property type="entry name" value="HATPase_C_sf"/>
</dbReference>
<dbReference type="AlphaFoldDB" id="A0A916S0S0"/>
<evidence type="ECO:0000313" key="14">
    <source>
        <dbReference type="EMBL" id="GGA75825.1"/>
    </source>
</evidence>
<keyword evidence="9" id="KW-0902">Two-component regulatory system</keyword>
<organism evidence="14 15">
    <name type="scientific">Nitratireductor aestuarii</name>
    <dbReference type="NCBI Taxonomy" id="1735103"/>
    <lineage>
        <taxon>Bacteria</taxon>
        <taxon>Pseudomonadati</taxon>
        <taxon>Pseudomonadota</taxon>
        <taxon>Alphaproteobacteria</taxon>
        <taxon>Hyphomicrobiales</taxon>
        <taxon>Phyllobacteriaceae</taxon>
        <taxon>Nitratireductor</taxon>
    </lineage>
</organism>
<evidence type="ECO:0000259" key="13">
    <source>
        <dbReference type="PROSITE" id="PS50885"/>
    </source>
</evidence>
<comment type="catalytic activity">
    <reaction evidence="1">
        <text>ATP + protein L-histidine = ADP + protein N-phospho-L-histidine.</text>
        <dbReference type="EC" id="2.7.13.3"/>
    </reaction>
</comment>
<dbReference type="SUPFAM" id="SSF55874">
    <property type="entry name" value="ATPase domain of HSP90 chaperone/DNA topoisomerase II/histidine kinase"/>
    <property type="match status" value="1"/>
</dbReference>
<keyword evidence="4" id="KW-0597">Phosphoprotein</keyword>
<dbReference type="RefSeq" id="WP_244630406.1">
    <property type="nucleotide sequence ID" value="NZ_BMIF01000011.1"/>
</dbReference>
<dbReference type="Pfam" id="PF02518">
    <property type="entry name" value="HATPase_c"/>
    <property type="match status" value="1"/>
</dbReference>
<dbReference type="PANTHER" id="PTHR45436:SF5">
    <property type="entry name" value="SENSOR HISTIDINE KINASE TRCS"/>
    <property type="match status" value="1"/>
</dbReference>
<keyword evidence="7 14" id="KW-0418">Kinase</keyword>
<evidence type="ECO:0000256" key="4">
    <source>
        <dbReference type="ARBA" id="ARBA00022553"/>
    </source>
</evidence>
<proteinExistence type="predicted"/>
<dbReference type="GO" id="GO:0000155">
    <property type="term" value="F:phosphorelay sensor kinase activity"/>
    <property type="evidence" value="ECO:0007669"/>
    <property type="project" value="InterPro"/>
</dbReference>
<dbReference type="Proteomes" id="UP000636264">
    <property type="component" value="Unassembled WGS sequence"/>
</dbReference>
<comment type="caution">
    <text evidence="14">The sequence shown here is derived from an EMBL/GenBank/DDBJ whole genome shotgun (WGS) entry which is preliminary data.</text>
</comment>
<dbReference type="InterPro" id="IPR003661">
    <property type="entry name" value="HisK_dim/P_dom"/>
</dbReference>
<evidence type="ECO:0000256" key="6">
    <source>
        <dbReference type="ARBA" id="ARBA00022692"/>
    </source>
</evidence>
<dbReference type="InterPro" id="IPR036097">
    <property type="entry name" value="HisK_dim/P_sf"/>
</dbReference>
<dbReference type="InterPro" id="IPR050428">
    <property type="entry name" value="TCS_sensor_his_kinase"/>
</dbReference>
<dbReference type="PANTHER" id="PTHR45436">
    <property type="entry name" value="SENSOR HISTIDINE KINASE YKOH"/>
    <property type="match status" value="1"/>
</dbReference>
<evidence type="ECO:0000256" key="7">
    <source>
        <dbReference type="ARBA" id="ARBA00022777"/>
    </source>
</evidence>
<feature type="domain" description="HAMP" evidence="13">
    <location>
        <begin position="211"/>
        <end position="262"/>
    </location>
</feature>
<evidence type="ECO:0000256" key="2">
    <source>
        <dbReference type="ARBA" id="ARBA00004370"/>
    </source>
</evidence>
<dbReference type="InterPro" id="IPR004358">
    <property type="entry name" value="Sig_transdc_His_kin-like_C"/>
</dbReference>
<gene>
    <name evidence="14" type="ORF">GCM10011385_32320</name>
</gene>
<name>A0A916S0S0_9HYPH</name>
<feature type="transmembrane region" description="Helical" evidence="11">
    <location>
        <begin position="191"/>
        <end position="214"/>
    </location>
</feature>
<dbReference type="SMART" id="SM00387">
    <property type="entry name" value="HATPase_c"/>
    <property type="match status" value="1"/>
</dbReference>